<evidence type="ECO:0000256" key="1">
    <source>
        <dbReference type="ARBA" id="ARBA00023604"/>
    </source>
</evidence>
<dbReference type="GeneID" id="35601365"/>
<evidence type="ECO:0000256" key="2">
    <source>
        <dbReference type="SAM" id="MobiDB-lite"/>
    </source>
</evidence>
<dbReference type="AlphaFoldDB" id="A0A2D3V0X5"/>
<organism evidence="3 4">
    <name type="scientific">Ramularia collo-cygni</name>
    <dbReference type="NCBI Taxonomy" id="112498"/>
    <lineage>
        <taxon>Eukaryota</taxon>
        <taxon>Fungi</taxon>
        <taxon>Dikarya</taxon>
        <taxon>Ascomycota</taxon>
        <taxon>Pezizomycotina</taxon>
        <taxon>Dothideomycetes</taxon>
        <taxon>Dothideomycetidae</taxon>
        <taxon>Mycosphaerellales</taxon>
        <taxon>Mycosphaerellaceae</taxon>
        <taxon>Ramularia</taxon>
    </lineage>
</organism>
<dbReference type="Proteomes" id="UP000225277">
    <property type="component" value="Unassembled WGS sequence"/>
</dbReference>
<dbReference type="OrthoDB" id="412788at2759"/>
<dbReference type="PANTHER" id="PTHR34598:SF4">
    <property type="entry name" value="7ALPHA-CEPHEM-METHOXYLASE P8 CHAIN RELATED PROTEIN"/>
    <property type="match status" value="1"/>
</dbReference>
<dbReference type="GO" id="GO:0016491">
    <property type="term" value="F:oxidoreductase activity"/>
    <property type="evidence" value="ECO:0007669"/>
    <property type="project" value="InterPro"/>
</dbReference>
<dbReference type="InterPro" id="IPR044053">
    <property type="entry name" value="AsaB-like"/>
</dbReference>
<comment type="similarity">
    <text evidence="1">Belongs to the asaB hydroxylase/desaturase family.</text>
</comment>
<dbReference type="PANTHER" id="PTHR34598">
    <property type="entry name" value="BLL6449 PROTEIN"/>
    <property type="match status" value="1"/>
</dbReference>
<evidence type="ECO:0000313" key="4">
    <source>
        <dbReference type="Proteomes" id="UP000225277"/>
    </source>
</evidence>
<dbReference type="EMBL" id="FJUY01000009">
    <property type="protein sequence ID" value="CZT20365.1"/>
    <property type="molecule type" value="Genomic_DNA"/>
</dbReference>
<dbReference type="STRING" id="112498.A0A2D3V0X5"/>
<accession>A0A2D3V0X5</accession>
<proteinExistence type="inferred from homology"/>
<feature type="region of interest" description="Disordered" evidence="2">
    <location>
        <begin position="1"/>
        <end position="25"/>
    </location>
</feature>
<protein>
    <submittedName>
        <fullName evidence="3">Related to 7alpha-cephem-methoxylase P8 chain</fullName>
    </submittedName>
</protein>
<gene>
    <name evidence="3" type="ORF">RCC_06224</name>
</gene>
<evidence type="ECO:0000313" key="3">
    <source>
        <dbReference type="EMBL" id="CZT20365.1"/>
    </source>
</evidence>
<reference evidence="3 4" key="1">
    <citation type="submission" date="2016-03" db="EMBL/GenBank/DDBJ databases">
        <authorList>
            <person name="Ploux O."/>
        </authorList>
    </citation>
    <scope>NUCLEOTIDE SEQUENCE [LARGE SCALE GENOMIC DNA]</scope>
    <source>
        <strain evidence="3 4">URUG2</strain>
    </source>
</reference>
<dbReference type="NCBIfam" id="NF041278">
    <property type="entry name" value="CmcJ_NvfI_EfuI"/>
    <property type="match status" value="1"/>
</dbReference>
<sequence length="196" mass="22622">MPLATVKYVDPTPHTDNKGNQTNHWSKVEGPFQSFNLLDRTRNIQDISQTKSHFEIDTCGFAVHHWPIQQEVFANNEETIKATYYPQVEELLHEKLPGKIHKIVIFDHTFRQMDKDSPRKPVMQVHVDQTAEAAKARVQRHLPPDEAEILLQSRYSLINVWRPVGNPVWEYPLAVLDWRSLAPEDFVLCGSSLSDS</sequence>
<name>A0A2D3V0X5_9PEZI</name>
<keyword evidence="4" id="KW-1185">Reference proteome</keyword>
<dbReference type="RefSeq" id="XP_023627254.1">
    <property type="nucleotide sequence ID" value="XM_023771486.1"/>
</dbReference>